<proteinExistence type="inferred from homology"/>
<dbReference type="EMBL" id="GL349488">
    <property type="protein sequence ID" value="KNC54305.1"/>
    <property type="molecule type" value="Genomic_DNA"/>
</dbReference>
<dbReference type="GO" id="GO:0000062">
    <property type="term" value="F:fatty-acyl-CoA binding"/>
    <property type="evidence" value="ECO:0007669"/>
    <property type="project" value="InterPro"/>
</dbReference>
<dbReference type="eggNOG" id="KOG1681">
    <property type="taxonomic scope" value="Eukaryota"/>
</dbReference>
<dbReference type="STRING" id="461836.A0A0L0DPW3"/>
<dbReference type="CDD" id="cd00435">
    <property type="entry name" value="ACBP"/>
    <property type="match status" value="1"/>
</dbReference>
<evidence type="ECO:0000313" key="7">
    <source>
        <dbReference type="EMBL" id="KNC54305.1"/>
    </source>
</evidence>
<evidence type="ECO:0000313" key="8">
    <source>
        <dbReference type="Proteomes" id="UP000054408"/>
    </source>
</evidence>
<dbReference type="OrthoDB" id="14970at2759"/>
<gene>
    <name evidence="7" type="ORF">AMSG_10289</name>
</gene>
<dbReference type="Pfam" id="PF00887">
    <property type="entry name" value="ACBP"/>
    <property type="match status" value="1"/>
</dbReference>
<dbReference type="Gene3D" id="3.90.226.10">
    <property type="entry name" value="2-enoyl-CoA Hydratase, Chain A, domain 1"/>
    <property type="match status" value="1"/>
</dbReference>
<evidence type="ECO:0000256" key="1">
    <source>
        <dbReference type="ARBA" id="ARBA00005005"/>
    </source>
</evidence>
<dbReference type="PROSITE" id="PS00880">
    <property type="entry name" value="ACB_1"/>
    <property type="match status" value="1"/>
</dbReference>
<keyword evidence="8" id="KW-1185">Reference proteome</keyword>
<protein>
    <submittedName>
        <fullName evidence="7">Enoyl-CoA hydratase/carnithine racemase</fullName>
    </submittedName>
</protein>
<comment type="pathway">
    <text evidence="1">Lipid metabolism; fatty acid beta-oxidation.</text>
</comment>
<dbReference type="InterPro" id="IPR022408">
    <property type="entry name" value="Acyl-CoA-binding_prot_CS"/>
</dbReference>
<dbReference type="PANTHER" id="PTHR43149">
    <property type="entry name" value="ENOYL-COA HYDRATASE"/>
    <property type="match status" value="1"/>
</dbReference>
<evidence type="ECO:0000256" key="5">
    <source>
        <dbReference type="ARBA" id="ARBA00023235"/>
    </source>
</evidence>
<evidence type="ECO:0000256" key="2">
    <source>
        <dbReference type="ARBA" id="ARBA00005254"/>
    </source>
</evidence>
<dbReference type="Gene3D" id="1.10.12.10">
    <property type="entry name" value="Lyase 2-enoyl-coa Hydratase, Chain A, domain 2"/>
    <property type="match status" value="1"/>
</dbReference>
<dbReference type="Proteomes" id="UP000054408">
    <property type="component" value="Unassembled WGS sequence"/>
</dbReference>
<dbReference type="GeneID" id="25568548"/>
<dbReference type="InterPro" id="IPR014748">
    <property type="entry name" value="Enoyl-CoA_hydra_C"/>
</dbReference>
<dbReference type="InterPro" id="IPR001753">
    <property type="entry name" value="Enoyl-CoA_hydra/iso"/>
</dbReference>
<dbReference type="SUPFAM" id="SSF47027">
    <property type="entry name" value="Acyl-CoA binding protein"/>
    <property type="match status" value="1"/>
</dbReference>
<keyword evidence="5" id="KW-0413">Isomerase</keyword>
<dbReference type="InterPro" id="IPR035984">
    <property type="entry name" value="Acyl-CoA-binding_sf"/>
</dbReference>
<keyword evidence="3" id="KW-0276">Fatty acid metabolism</keyword>
<dbReference type="PROSITE" id="PS51228">
    <property type="entry name" value="ACB_2"/>
    <property type="match status" value="1"/>
</dbReference>
<dbReference type="InterPro" id="IPR014352">
    <property type="entry name" value="FERM/acyl-CoA-bd_prot_sf"/>
</dbReference>
<name>A0A0L0DPW3_THETB</name>
<comment type="similarity">
    <text evidence="2">Belongs to the enoyl-CoA hydratase/isomerase family.</text>
</comment>
<sequence length="416" mass="44203">MFSMLGLCRGVTMGWRRTATSGKVAGAAGVAGLGRLHEHIAQASSQAFDSARAKVDSLNKRPSNETLLRLYALYKQATVGPCETDRPSMLNMVNRAKWDAWHGLSDMPQEDAQDAYIQLVDGLVKENADEMASTSDSAAAAPAQGYLPESSNMRTEMLDNGVAHVQLTSLTVAPSFFTDLGATFSALGAMPEVNVVVLSAERGARAFSYGLNVEATMAEFGHVLMDKSRKPEMYAELKKWQASISTLATIEVPVIAAVHSHCIGAGVDIITAADIRLAARDANFSVREAQLGITADMGSLQRLPHIVGQGHTRHLALTACDVDAPTAAAMGLVAPQLADDADAVIDAALDMAQTIAANPRPAVTGTKHILNHLIDNSVESELDYVALYNTAVLDFDVISEAYIKAQKARAAAKANN</sequence>
<dbReference type="CDD" id="cd06558">
    <property type="entry name" value="crotonase-like"/>
    <property type="match status" value="1"/>
</dbReference>
<dbReference type="GO" id="GO:0006635">
    <property type="term" value="P:fatty acid beta-oxidation"/>
    <property type="evidence" value="ECO:0007669"/>
    <property type="project" value="UniProtKB-UniPathway"/>
</dbReference>
<organism evidence="7 8">
    <name type="scientific">Thecamonas trahens ATCC 50062</name>
    <dbReference type="NCBI Taxonomy" id="461836"/>
    <lineage>
        <taxon>Eukaryota</taxon>
        <taxon>Apusozoa</taxon>
        <taxon>Apusomonadida</taxon>
        <taxon>Apusomonadidae</taxon>
        <taxon>Thecamonas</taxon>
    </lineage>
</organism>
<dbReference type="InterPro" id="IPR000582">
    <property type="entry name" value="Acyl-CoA-binding_protein"/>
</dbReference>
<dbReference type="GO" id="GO:0016853">
    <property type="term" value="F:isomerase activity"/>
    <property type="evidence" value="ECO:0007669"/>
    <property type="project" value="UniProtKB-KW"/>
</dbReference>
<dbReference type="PRINTS" id="PR00689">
    <property type="entry name" value="ACOABINDINGP"/>
</dbReference>
<dbReference type="AlphaFoldDB" id="A0A0L0DPW3"/>
<dbReference type="InterPro" id="IPR029045">
    <property type="entry name" value="ClpP/crotonase-like_dom_sf"/>
</dbReference>
<dbReference type="SUPFAM" id="SSF52096">
    <property type="entry name" value="ClpP/crotonase"/>
    <property type="match status" value="1"/>
</dbReference>
<dbReference type="PANTHER" id="PTHR43149:SF1">
    <property type="entry name" value="DELTA(3,5)-DELTA(2,4)-DIENOYL-COA ISOMERASE, MITOCHONDRIAL"/>
    <property type="match status" value="1"/>
</dbReference>
<feature type="domain" description="ACB" evidence="6">
    <location>
        <begin position="44"/>
        <end position="129"/>
    </location>
</feature>
<dbReference type="Pfam" id="PF00378">
    <property type="entry name" value="ECH_1"/>
    <property type="match status" value="1"/>
</dbReference>
<dbReference type="InterPro" id="IPR045002">
    <property type="entry name" value="Ech1-like"/>
</dbReference>
<dbReference type="RefSeq" id="XP_013753766.1">
    <property type="nucleotide sequence ID" value="XM_013898312.1"/>
</dbReference>
<keyword evidence="4" id="KW-0443">Lipid metabolism</keyword>
<evidence type="ECO:0000256" key="4">
    <source>
        <dbReference type="ARBA" id="ARBA00023098"/>
    </source>
</evidence>
<dbReference type="Gene3D" id="1.20.80.10">
    <property type="match status" value="1"/>
</dbReference>
<dbReference type="UniPathway" id="UPA00659"/>
<accession>A0A0L0DPW3</accession>
<reference evidence="7 8" key="1">
    <citation type="submission" date="2010-05" db="EMBL/GenBank/DDBJ databases">
        <title>The Genome Sequence of Thecamonas trahens ATCC 50062.</title>
        <authorList>
            <consortium name="The Broad Institute Genome Sequencing Platform"/>
            <person name="Russ C."/>
            <person name="Cuomo C."/>
            <person name="Shea T."/>
            <person name="Young S.K."/>
            <person name="Zeng Q."/>
            <person name="Koehrsen M."/>
            <person name="Haas B."/>
            <person name="Borodovsky M."/>
            <person name="Guigo R."/>
            <person name="Alvarado L."/>
            <person name="Berlin A."/>
            <person name="Bochicchio J."/>
            <person name="Borenstein D."/>
            <person name="Chapman S."/>
            <person name="Chen Z."/>
            <person name="Freedman E."/>
            <person name="Gellesch M."/>
            <person name="Goldberg J."/>
            <person name="Griggs A."/>
            <person name="Gujja S."/>
            <person name="Heilman E."/>
            <person name="Heiman D."/>
            <person name="Hepburn T."/>
            <person name="Howarth C."/>
            <person name="Jen D."/>
            <person name="Larson L."/>
            <person name="Mehta T."/>
            <person name="Park D."/>
            <person name="Pearson M."/>
            <person name="Roberts A."/>
            <person name="Saif S."/>
            <person name="Shenoy N."/>
            <person name="Sisk P."/>
            <person name="Stolte C."/>
            <person name="Sykes S."/>
            <person name="Thomson T."/>
            <person name="Walk T."/>
            <person name="White J."/>
            <person name="Yandava C."/>
            <person name="Burger G."/>
            <person name="Gray M.W."/>
            <person name="Holland P.W.H."/>
            <person name="King N."/>
            <person name="Lang F.B.F."/>
            <person name="Roger A.J."/>
            <person name="Ruiz-Trillo I."/>
            <person name="Lander E."/>
            <person name="Nusbaum C."/>
        </authorList>
    </citation>
    <scope>NUCLEOTIDE SEQUENCE [LARGE SCALE GENOMIC DNA]</scope>
    <source>
        <strain evidence="7 8">ATCC 50062</strain>
    </source>
</reference>
<dbReference type="eggNOG" id="KOG0817">
    <property type="taxonomic scope" value="Eukaryota"/>
</dbReference>
<evidence type="ECO:0000259" key="6">
    <source>
        <dbReference type="PROSITE" id="PS51228"/>
    </source>
</evidence>
<evidence type="ECO:0000256" key="3">
    <source>
        <dbReference type="ARBA" id="ARBA00022832"/>
    </source>
</evidence>